<reference evidence="3 4" key="1">
    <citation type="submission" date="2021-03" db="EMBL/GenBank/DDBJ databases">
        <title>novel species isolated from a fishpond in China.</title>
        <authorList>
            <person name="Lu H."/>
            <person name="Cai Z."/>
        </authorList>
    </citation>
    <scope>NUCLEOTIDE SEQUENCE [LARGE SCALE GENOMIC DNA]</scope>
    <source>
        <strain evidence="3 4">H41</strain>
    </source>
</reference>
<dbReference type="InterPro" id="IPR010559">
    <property type="entry name" value="Sig_transdc_His_kin_internal"/>
</dbReference>
<feature type="transmembrane region" description="Helical" evidence="1">
    <location>
        <begin position="69"/>
        <end position="92"/>
    </location>
</feature>
<dbReference type="InterPro" id="IPR050640">
    <property type="entry name" value="Bact_2-comp_sensor_kinase"/>
</dbReference>
<keyword evidence="1" id="KW-0812">Transmembrane</keyword>
<dbReference type="Proteomes" id="UP000664317">
    <property type="component" value="Unassembled WGS sequence"/>
</dbReference>
<dbReference type="Pfam" id="PF06580">
    <property type="entry name" value="His_kinase"/>
    <property type="match status" value="1"/>
</dbReference>
<dbReference type="EMBL" id="JAFKCT010000010">
    <property type="protein sequence ID" value="MBN7813094.1"/>
    <property type="molecule type" value="Genomic_DNA"/>
</dbReference>
<feature type="transmembrane region" description="Helical" evidence="1">
    <location>
        <begin position="9"/>
        <end position="30"/>
    </location>
</feature>
<organism evidence="3 4">
    <name type="scientific">Algoriphagus oliviformis</name>
    <dbReference type="NCBI Taxonomy" id="2811231"/>
    <lineage>
        <taxon>Bacteria</taxon>
        <taxon>Pseudomonadati</taxon>
        <taxon>Bacteroidota</taxon>
        <taxon>Cytophagia</taxon>
        <taxon>Cytophagales</taxon>
        <taxon>Cyclobacteriaceae</taxon>
        <taxon>Algoriphagus</taxon>
    </lineage>
</organism>
<keyword evidence="4" id="KW-1185">Reference proteome</keyword>
<gene>
    <name evidence="3" type="ORF">J0A68_19220</name>
</gene>
<evidence type="ECO:0000259" key="2">
    <source>
        <dbReference type="Pfam" id="PF06580"/>
    </source>
</evidence>
<feature type="transmembrane region" description="Helical" evidence="1">
    <location>
        <begin position="112"/>
        <end position="131"/>
    </location>
</feature>
<evidence type="ECO:0000313" key="3">
    <source>
        <dbReference type="EMBL" id="MBN7813094.1"/>
    </source>
</evidence>
<keyword evidence="1" id="KW-0472">Membrane</keyword>
<evidence type="ECO:0000313" key="4">
    <source>
        <dbReference type="Proteomes" id="UP000664317"/>
    </source>
</evidence>
<dbReference type="PANTHER" id="PTHR34220">
    <property type="entry name" value="SENSOR HISTIDINE KINASE YPDA"/>
    <property type="match status" value="1"/>
</dbReference>
<accession>A0ABS3C7J2</accession>
<name>A0ABS3C7J2_9BACT</name>
<comment type="caution">
    <text evidence="3">The sequence shown here is derived from an EMBL/GenBank/DDBJ whole genome shotgun (WGS) entry which is preliminary data.</text>
</comment>
<proteinExistence type="predicted"/>
<feature type="domain" description="Signal transduction histidine kinase internal region" evidence="2">
    <location>
        <begin position="150"/>
        <end position="222"/>
    </location>
</feature>
<evidence type="ECO:0000256" key="1">
    <source>
        <dbReference type="SAM" id="Phobius"/>
    </source>
</evidence>
<sequence length="345" mass="39539">MRPFIERPILILAVPWIVYPTVDIISTVYLKLESNGIPFALVTTVIGFLTSCIYFFWLIPSFFYSKRTLFIAGISMASIAVLALTKYVMFWATGIVDYAFGDFVVYELMRQLVFFPVTMTVWAVYMLIRALQEKHKTEIRLDKLSIDYRNARLSPHFMLNLIGDISTKSLRYSPELFEDLNHFITILRYAYLDTDKFNSLASEVEALQSYLHGQKVRFEESFCFQEDIDASLLEKDELYMPKLLLITLIENVFKHGIFQDADYPVIISAGIAHDDSALQVFCFSTTNKVGKTPPLEKSGFGIDTVRNIIDYFFPNAELNTASNGAVFSLNLTIPYATPNQTWPDR</sequence>
<dbReference type="RefSeq" id="WP_206579871.1">
    <property type="nucleotide sequence ID" value="NZ_JAFKCT010000010.1"/>
</dbReference>
<feature type="transmembrane region" description="Helical" evidence="1">
    <location>
        <begin position="36"/>
        <end position="57"/>
    </location>
</feature>
<keyword evidence="3" id="KW-0418">Kinase</keyword>
<dbReference type="GO" id="GO:0016301">
    <property type="term" value="F:kinase activity"/>
    <property type="evidence" value="ECO:0007669"/>
    <property type="project" value="UniProtKB-KW"/>
</dbReference>
<keyword evidence="1" id="KW-1133">Transmembrane helix</keyword>
<protein>
    <submittedName>
        <fullName evidence="3">Histidine kinase</fullName>
    </submittedName>
</protein>
<keyword evidence="3" id="KW-0808">Transferase</keyword>
<dbReference type="PANTHER" id="PTHR34220:SF7">
    <property type="entry name" value="SENSOR HISTIDINE KINASE YPDA"/>
    <property type="match status" value="1"/>
</dbReference>